<evidence type="ECO:0000256" key="1">
    <source>
        <dbReference type="ARBA" id="ARBA00000971"/>
    </source>
</evidence>
<proteinExistence type="inferred from homology"/>
<dbReference type="Proteomes" id="UP000324133">
    <property type="component" value="Unassembled WGS sequence"/>
</dbReference>
<keyword evidence="4 5" id="KW-0413">Isomerase</keyword>
<evidence type="ECO:0000313" key="8">
    <source>
        <dbReference type="EMBL" id="KAA3436119.1"/>
    </source>
</evidence>
<evidence type="ECO:0000259" key="7">
    <source>
        <dbReference type="PROSITE" id="PS50059"/>
    </source>
</evidence>
<evidence type="ECO:0000256" key="2">
    <source>
        <dbReference type="ARBA" id="ARBA00006577"/>
    </source>
</evidence>
<protein>
    <recommendedName>
        <fullName evidence="6">Peptidyl-prolyl cis-trans isomerase</fullName>
        <ecNumber evidence="6">5.2.1.8</ecNumber>
    </recommendedName>
</protein>
<accession>A0A5B6TAM5</accession>
<dbReference type="OrthoDB" id="9814548at2"/>
<dbReference type="PANTHER" id="PTHR43811:SF19">
    <property type="entry name" value="39 KDA FK506-BINDING NUCLEAR PROTEIN"/>
    <property type="match status" value="1"/>
</dbReference>
<dbReference type="PROSITE" id="PS50059">
    <property type="entry name" value="FKBP_PPIASE"/>
    <property type="match status" value="1"/>
</dbReference>
<dbReference type="Gene3D" id="3.10.50.40">
    <property type="match status" value="1"/>
</dbReference>
<evidence type="ECO:0000313" key="9">
    <source>
        <dbReference type="Proteomes" id="UP000324133"/>
    </source>
</evidence>
<dbReference type="PANTHER" id="PTHR43811">
    <property type="entry name" value="FKBP-TYPE PEPTIDYL-PROLYL CIS-TRANS ISOMERASE FKPA"/>
    <property type="match status" value="1"/>
</dbReference>
<dbReference type="AlphaFoldDB" id="A0A5B6TAM5"/>
<dbReference type="EMBL" id="VKKY01000003">
    <property type="protein sequence ID" value="KAA3436119.1"/>
    <property type="molecule type" value="Genomic_DNA"/>
</dbReference>
<keyword evidence="9" id="KW-1185">Reference proteome</keyword>
<evidence type="ECO:0000256" key="6">
    <source>
        <dbReference type="RuleBase" id="RU003915"/>
    </source>
</evidence>
<dbReference type="FunFam" id="3.10.50.40:FF:000006">
    <property type="entry name" value="Peptidyl-prolyl cis-trans isomerase"/>
    <property type="match status" value="1"/>
</dbReference>
<organism evidence="8 9">
    <name type="scientific">Rufibacter hautae</name>
    <dbReference type="NCBI Taxonomy" id="2595005"/>
    <lineage>
        <taxon>Bacteria</taxon>
        <taxon>Pseudomonadati</taxon>
        <taxon>Bacteroidota</taxon>
        <taxon>Cytophagia</taxon>
        <taxon>Cytophagales</taxon>
        <taxon>Hymenobacteraceae</taxon>
        <taxon>Rufibacter</taxon>
    </lineage>
</organism>
<keyword evidence="3 5" id="KW-0697">Rotamase</keyword>
<dbReference type="SUPFAM" id="SSF54534">
    <property type="entry name" value="FKBP-like"/>
    <property type="match status" value="1"/>
</dbReference>
<dbReference type="InterPro" id="IPR001179">
    <property type="entry name" value="PPIase_FKBP_dom"/>
</dbReference>
<evidence type="ECO:0000256" key="4">
    <source>
        <dbReference type="ARBA" id="ARBA00023235"/>
    </source>
</evidence>
<sequence length="172" mass="19446">MQQFLRRNAWQWLLAIGVLFVFNGCNDKDPYDPYANFDHAAQAALEDALIQKYLTDNNITDFTKTASGLYYVKKEAGTGDKPAVNSTVEVNYIGRFLQNGQKFDSSYDRAQTFKFVLGQRKVISGWDEGVAMMQKGEKALLLIPSRLAYGLYGQSSIPPNTPLMFEIHLINF</sequence>
<dbReference type="Pfam" id="PF00254">
    <property type="entry name" value="FKBP_C"/>
    <property type="match status" value="1"/>
</dbReference>
<dbReference type="RefSeq" id="WP_149092078.1">
    <property type="nucleotide sequence ID" value="NZ_VKKY01000003.1"/>
</dbReference>
<comment type="similarity">
    <text evidence="2 6">Belongs to the FKBP-type PPIase family.</text>
</comment>
<name>A0A5B6TAM5_9BACT</name>
<evidence type="ECO:0000256" key="3">
    <source>
        <dbReference type="ARBA" id="ARBA00023110"/>
    </source>
</evidence>
<dbReference type="InterPro" id="IPR046357">
    <property type="entry name" value="PPIase_dom_sf"/>
</dbReference>
<comment type="catalytic activity">
    <reaction evidence="1 5 6">
        <text>[protein]-peptidylproline (omega=180) = [protein]-peptidylproline (omega=0)</text>
        <dbReference type="Rhea" id="RHEA:16237"/>
        <dbReference type="Rhea" id="RHEA-COMP:10747"/>
        <dbReference type="Rhea" id="RHEA-COMP:10748"/>
        <dbReference type="ChEBI" id="CHEBI:83833"/>
        <dbReference type="ChEBI" id="CHEBI:83834"/>
        <dbReference type="EC" id="5.2.1.8"/>
    </reaction>
</comment>
<evidence type="ECO:0000256" key="5">
    <source>
        <dbReference type="PROSITE-ProRule" id="PRU00277"/>
    </source>
</evidence>
<dbReference type="EC" id="5.2.1.8" evidence="6"/>
<dbReference type="GO" id="GO:0003755">
    <property type="term" value="F:peptidyl-prolyl cis-trans isomerase activity"/>
    <property type="evidence" value="ECO:0007669"/>
    <property type="project" value="UniProtKB-UniRule"/>
</dbReference>
<gene>
    <name evidence="8" type="ORF">FOA19_17095</name>
</gene>
<feature type="domain" description="PPIase FKBP-type" evidence="7">
    <location>
        <begin position="85"/>
        <end position="172"/>
    </location>
</feature>
<reference evidence="8 9" key="1">
    <citation type="submission" date="2019-07" db="EMBL/GenBank/DDBJ databases">
        <title>Rufibacter sp. nov., isolated from lake sediment.</title>
        <authorList>
            <person name="Qu J.-H."/>
        </authorList>
    </citation>
    <scope>NUCLEOTIDE SEQUENCE [LARGE SCALE GENOMIC DNA]</scope>
    <source>
        <strain evidence="8 9">NBS58-1</strain>
    </source>
</reference>
<comment type="caution">
    <text evidence="8">The sequence shown here is derived from an EMBL/GenBank/DDBJ whole genome shotgun (WGS) entry which is preliminary data.</text>
</comment>